<dbReference type="PRINTS" id="PR00080">
    <property type="entry name" value="SDRFAMILY"/>
</dbReference>
<dbReference type="AlphaFoldDB" id="A0A285VG50"/>
<organism evidence="5 6">
    <name type="scientific">Blastococcus aggregatus</name>
    <dbReference type="NCBI Taxonomy" id="38502"/>
    <lineage>
        <taxon>Bacteria</taxon>
        <taxon>Bacillati</taxon>
        <taxon>Actinomycetota</taxon>
        <taxon>Actinomycetes</taxon>
        <taxon>Geodermatophilales</taxon>
        <taxon>Geodermatophilaceae</taxon>
        <taxon>Blastococcus</taxon>
    </lineage>
</organism>
<dbReference type="GO" id="GO:0016491">
    <property type="term" value="F:oxidoreductase activity"/>
    <property type="evidence" value="ECO:0007669"/>
    <property type="project" value="UniProtKB-KW"/>
</dbReference>
<keyword evidence="6" id="KW-1185">Reference proteome</keyword>
<comment type="similarity">
    <text evidence="1 3">Belongs to the short-chain dehydrogenases/reductases (SDR) family.</text>
</comment>
<sequence>MPERAVEGQARDADVSGVRVLLTGGTSGLGLGMVRALVTGGASVVLTGRDADRARRVAEQETAAGPGSATGIAMDVRDEASVADGVAAARAALGGIDVLVNNAGIGMRTVNPRFLTEPRPFHDVSPAGFADLMATNVTGYFLVARAVVPDMVAAGHGTVVNVSINEETMRRRGFVPYGPSRAATDAMSHVMAADLAGTGVDVHLLLPGGATVTGMIPDDLPDEARAGLLEPGDGPGHPVAVLARVRRPHRSPRGVAGLRPSRGPLSRVTDPRFAPAPAREPPAVRGSRPRPMDGAGCIQGSVSRAAARRTGQSSRRSPSARRARSRPCRRSRGSCRRSGGRPRRRPRHAAPRRRPRPRPAAGRTPP</sequence>
<evidence type="ECO:0000313" key="5">
    <source>
        <dbReference type="EMBL" id="SOC52943.1"/>
    </source>
</evidence>
<dbReference type="Proteomes" id="UP000219435">
    <property type="component" value="Unassembled WGS sequence"/>
</dbReference>
<dbReference type="PRINTS" id="PR00081">
    <property type="entry name" value="GDHRDH"/>
</dbReference>
<protein>
    <submittedName>
        <fullName evidence="5">NADP-dependent 3-hydroxy acid dehydrogenase YdfG</fullName>
    </submittedName>
</protein>
<evidence type="ECO:0000313" key="6">
    <source>
        <dbReference type="Proteomes" id="UP000219435"/>
    </source>
</evidence>
<dbReference type="CDD" id="cd05233">
    <property type="entry name" value="SDR_c"/>
    <property type="match status" value="1"/>
</dbReference>
<keyword evidence="2" id="KW-0560">Oxidoreductase</keyword>
<feature type="compositionally biased region" description="Low complexity" evidence="4">
    <location>
        <begin position="271"/>
        <end position="285"/>
    </location>
</feature>
<feature type="region of interest" description="Disordered" evidence="4">
    <location>
        <begin position="244"/>
        <end position="366"/>
    </location>
</feature>
<dbReference type="Gene3D" id="3.40.50.720">
    <property type="entry name" value="NAD(P)-binding Rossmann-like Domain"/>
    <property type="match status" value="1"/>
</dbReference>
<dbReference type="Pfam" id="PF00106">
    <property type="entry name" value="adh_short"/>
    <property type="match status" value="1"/>
</dbReference>
<dbReference type="PANTHER" id="PTHR43669:SF8">
    <property type="entry name" value="SHORT-CHAIN TYPE DEHYDROGENASE_REDUCTASE-RELATED"/>
    <property type="match status" value="1"/>
</dbReference>
<accession>A0A285VG50</accession>
<evidence type="ECO:0000256" key="4">
    <source>
        <dbReference type="SAM" id="MobiDB-lite"/>
    </source>
</evidence>
<proteinExistence type="inferred from homology"/>
<dbReference type="SUPFAM" id="SSF51735">
    <property type="entry name" value="NAD(P)-binding Rossmann-fold domains"/>
    <property type="match status" value="1"/>
</dbReference>
<name>A0A285VG50_9ACTN</name>
<reference evidence="6" key="1">
    <citation type="submission" date="2017-08" db="EMBL/GenBank/DDBJ databases">
        <authorList>
            <person name="Varghese N."/>
            <person name="Submissions S."/>
        </authorList>
    </citation>
    <scope>NUCLEOTIDE SEQUENCE [LARGE SCALE GENOMIC DNA]</scope>
    <source>
        <strain evidence="6">DSM 4725</strain>
    </source>
</reference>
<evidence type="ECO:0000256" key="2">
    <source>
        <dbReference type="ARBA" id="ARBA00023002"/>
    </source>
</evidence>
<gene>
    <name evidence="5" type="ORF">SAMN05660748_4254</name>
</gene>
<dbReference type="InterPro" id="IPR036291">
    <property type="entry name" value="NAD(P)-bd_dom_sf"/>
</dbReference>
<dbReference type="InterPro" id="IPR002347">
    <property type="entry name" value="SDR_fam"/>
</dbReference>
<evidence type="ECO:0000256" key="3">
    <source>
        <dbReference type="RuleBase" id="RU000363"/>
    </source>
</evidence>
<dbReference type="PANTHER" id="PTHR43669">
    <property type="entry name" value="5-KETO-D-GLUCONATE 5-REDUCTASE"/>
    <property type="match status" value="1"/>
</dbReference>
<feature type="compositionally biased region" description="Basic residues" evidence="4">
    <location>
        <begin position="318"/>
        <end position="357"/>
    </location>
</feature>
<evidence type="ECO:0000256" key="1">
    <source>
        <dbReference type="ARBA" id="ARBA00006484"/>
    </source>
</evidence>
<dbReference type="EMBL" id="OBQI01000007">
    <property type="protein sequence ID" value="SOC52943.1"/>
    <property type="molecule type" value="Genomic_DNA"/>
</dbReference>